<name>A0A6N8TFF3_SHIZO</name>
<dbReference type="RefSeq" id="WP_160785253.1">
    <property type="nucleotide sequence ID" value="NZ_CP086610.1"/>
</dbReference>
<evidence type="ECO:0000256" key="5">
    <source>
        <dbReference type="ARBA" id="ARBA00023237"/>
    </source>
</evidence>
<comment type="subcellular location">
    <subcellularLocation>
        <location evidence="1">Cell outer membrane</location>
        <topology evidence="1">Lipid-anchor</topology>
    </subcellularLocation>
</comment>
<dbReference type="Pfam" id="PF26368">
    <property type="entry name" value="OMP10"/>
    <property type="match status" value="1"/>
</dbReference>
<comment type="caution">
    <text evidence="9">The sequence shown here is derived from an EMBL/GenBank/DDBJ whole genome shotgun (WGS) entry which is preliminary data.</text>
</comment>
<evidence type="ECO:0008006" key="11">
    <source>
        <dbReference type="Google" id="ProtNLM"/>
    </source>
</evidence>
<evidence type="ECO:0000313" key="9">
    <source>
        <dbReference type="EMBL" id="MXN99859.1"/>
    </source>
</evidence>
<dbReference type="OrthoDB" id="7889062at2"/>
<evidence type="ECO:0000256" key="8">
    <source>
        <dbReference type="SAM" id="SignalP"/>
    </source>
</evidence>
<feature type="chain" id="PRO_5026807957" description="Outer membrane lipoprotein omp10" evidence="8">
    <location>
        <begin position="18"/>
        <end position="124"/>
    </location>
</feature>
<evidence type="ECO:0000256" key="7">
    <source>
        <dbReference type="ARBA" id="ARBA00044505"/>
    </source>
</evidence>
<evidence type="ECO:0000256" key="1">
    <source>
        <dbReference type="ARBA" id="ARBA00004459"/>
    </source>
</evidence>
<proteinExistence type="inferred from homology"/>
<keyword evidence="6" id="KW-0449">Lipoprotein</keyword>
<dbReference type="AlphaFoldDB" id="A0A6N8TFF3"/>
<organism evidence="9 10">
    <name type="scientific">Shinella zoogloeoides</name>
    <name type="common">Crabtreella saccharophila</name>
    <dbReference type="NCBI Taxonomy" id="352475"/>
    <lineage>
        <taxon>Bacteria</taxon>
        <taxon>Pseudomonadati</taxon>
        <taxon>Pseudomonadota</taxon>
        <taxon>Alphaproteobacteria</taxon>
        <taxon>Hyphomicrobiales</taxon>
        <taxon>Rhizobiaceae</taxon>
        <taxon>Shinella</taxon>
    </lineage>
</organism>
<feature type="signal peptide" evidence="8">
    <location>
        <begin position="1"/>
        <end position="17"/>
    </location>
</feature>
<gene>
    <name evidence="9" type="ORF">GR156_06065</name>
</gene>
<dbReference type="InterPro" id="IPR049857">
    <property type="entry name" value="Omp10-like"/>
</dbReference>
<evidence type="ECO:0000256" key="6">
    <source>
        <dbReference type="ARBA" id="ARBA00023288"/>
    </source>
</evidence>
<keyword evidence="2 8" id="KW-0732">Signal</keyword>
<evidence type="ECO:0000256" key="4">
    <source>
        <dbReference type="ARBA" id="ARBA00023139"/>
    </source>
</evidence>
<evidence type="ECO:0000313" key="10">
    <source>
        <dbReference type="Proteomes" id="UP000440304"/>
    </source>
</evidence>
<keyword evidence="5" id="KW-0998">Cell outer membrane</keyword>
<keyword evidence="3" id="KW-0472">Membrane</keyword>
<dbReference type="GO" id="GO:0009279">
    <property type="term" value="C:cell outer membrane"/>
    <property type="evidence" value="ECO:0007669"/>
    <property type="project" value="UniProtKB-SubCell"/>
</dbReference>
<reference evidence="9 10" key="1">
    <citation type="submission" date="2019-12" db="EMBL/GenBank/DDBJ databases">
        <title>Shinella granuli gen. nov., sp. nov., and proposal of the reclassification of Zoogloea ramigera ATCC 19623 as Shinella zoogloeoides sp. nov.</title>
        <authorList>
            <person name="Gao J."/>
        </authorList>
    </citation>
    <scope>NUCLEOTIDE SEQUENCE [LARGE SCALE GENOMIC DNA]</scope>
    <source>
        <strain evidence="9 10">DSM 287</strain>
    </source>
</reference>
<protein>
    <recommendedName>
        <fullName evidence="11">Outer membrane lipoprotein omp10</fullName>
    </recommendedName>
</protein>
<accession>A0A6N8TFF3</accession>
<dbReference type="EMBL" id="WUML01000003">
    <property type="protein sequence ID" value="MXN99859.1"/>
    <property type="molecule type" value="Genomic_DNA"/>
</dbReference>
<dbReference type="NCBIfam" id="NF041251">
    <property type="entry name" value="omp10_alpha_prot"/>
    <property type="match status" value="1"/>
</dbReference>
<evidence type="ECO:0000256" key="2">
    <source>
        <dbReference type="ARBA" id="ARBA00022729"/>
    </source>
</evidence>
<comment type="similarity">
    <text evidence="7">Belongs to the rhizobiaceae omp10 lipoprotein family.</text>
</comment>
<dbReference type="PROSITE" id="PS51257">
    <property type="entry name" value="PROKAR_LIPOPROTEIN"/>
    <property type="match status" value="1"/>
</dbReference>
<keyword evidence="4" id="KW-0564">Palmitate</keyword>
<evidence type="ECO:0000256" key="3">
    <source>
        <dbReference type="ARBA" id="ARBA00023136"/>
    </source>
</evidence>
<dbReference type="Proteomes" id="UP000440304">
    <property type="component" value="Unassembled WGS sequence"/>
</dbReference>
<sequence length="124" mass="12998">MKPIAALGLLTAAVALASCQTERAPRNDMPVAQRPAPTGVEGAWVDPNGIVSTFAAGTFTTRTTDTNQLLASGTYVNTSPTLVEINMTSLVRNTQSKVNCALVSQSQLNCTTAEGAQFSLARRV</sequence>